<sequence length="278" mass="31943">MNNLTKQLANLYEPKWKELKQQLDAKGIKVQSPFMLGVALERNNQGGYVDESWWTDADLKVMVFGQEPLNWPIPILDDGSQVQSDDFVELYQRFYSDNYKGQYFLTDSDNHLAKNKFFSMGFNGIMSGIKDFVLGEQYSDKKVAYLWNNISKLSVGGRKGVDSGIHDLEKEYFHVIPQEIEITKPDVLIFLTGPGQNTYYRYIQENFNVKGSPIPLAGNDIDAVAKLDIEGVSLAYKTYHPTATKDGDRGIKDAEKWQYYHAIFDDMKEHFDDIFNNK</sequence>
<evidence type="ECO:0000313" key="2">
    <source>
        <dbReference type="EMBL" id="RHK08666.1"/>
    </source>
</evidence>
<dbReference type="EMBL" id="QRIN01000042">
    <property type="protein sequence ID" value="RHG64646.1"/>
    <property type="molecule type" value="Genomic_DNA"/>
</dbReference>
<organism evidence="1 4">
    <name type="scientific">Segatella copri</name>
    <dbReference type="NCBI Taxonomy" id="165179"/>
    <lineage>
        <taxon>Bacteria</taxon>
        <taxon>Pseudomonadati</taxon>
        <taxon>Bacteroidota</taxon>
        <taxon>Bacteroidia</taxon>
        <taxon>Bacteroidales</taxon>
        <taxon>Prevotellaceae</taxon>
        <taxon>Segatella</taxon>
    </lineage>
</organism>
<gene>
    <name evidence="2" type="ORF">DW079_12525</name>
    <name evidence="1" type="ORF">DW250_10265</name>
</gene>
<accession>A0A3R6E3F0</accession>
<dbReference type="Proteomes" id="UP000286501">
    <property type="component" value="Unassembled WGS sequence"/>
</dbReference>
<reference evidence="3 4" key="1">
    <citation type="submission" date="2018-08" db="EMBL/GenBank/DDBJ databases">
        <title>A genome reference for cultivated species of the human gut microbiota.</title>
        <authorList>
            <person name="Zou Y."/>
            <person name="Xue W."/>
            <person name="Luo G."/>
        </authorList>
    </citation>
    <scope>NUCLEOTIDE SEQUENCE [LARGE SCALE GENOMIC DNA]</scope>
    <source>
        <strain evidence="2 3">AF46-2NS</strain>
        <strain evidence="1 4">AM22-1</strain>
    </source>
</reference>
<evidence type="ECO:0000313" key="4">
    <source>
        <dbReference type="Proteomes" id="UP000286501"/>
    </source>
</evidence>
<dbReference type="RefSeq" id="WP_118201148.1">
    <property type="nucleotide sequence ID" value="NZ_QRIE01000033.1"/>
</dbReference>
<dbReference type="AlphaFoldDB" id="A0A3R6E3F0"/>
<evidence type="ECO:0000313" key="3">
    <source>
        <dbReference type="Proteomes" id="UP000286211"/>
    </source>
</evidence>
<dbReference type="EMBL" id="QRNB01000082">
    <property type="protein sequence ID" value="RHK08666.1"/>
    <property type="molecule type" value="Genomic_DNA"/>
</dbReference>
<proteinExistence type="predicted"/>
<evidence type="ECO:0000313" key="1">
    <source>
        <dbReference type="EMBL" id="RHG64646.1"/>
    </source>
</evidence>
<comment type="caution">
    <text evidence="1">The sequence shown here is derived from an EMBL/GenBank/DDBJ whole genome shotgun (WGS) entry which is preliminary data.</text>
</comment>
<dbReference type="Proteomes" id="UP000286211">
    <property type="component" value="Unassembled WGS sequence"/>
</dbReference>
<name>A0A3R6E3F0_9BACT</name>
<protein>
    <submittedName>
        <fullName evidence="1">Uncharacterized protein</fullName>
    </submittedName>
</protein>